<evidence type="ECO:0000313" key="4">
    <source>
        <dbReference type="Proteomes" id="UP000193711"/>
    </source>
</evidence>
<dbReference type="InterPro" id="IPR041413">
    <property type="entry name" value="MLTR_LBD"/>
</dbReference>
<evidence type="ECO:0000313" key="3">
    <source>
        <dbReference type="EMBL" id="SMH38241.1"/>
    </source>
</evidence>
<dbReference type="STRING" id="1891671.SAMN06295885_1479"/>
<dbReference type="SUPFAM" id="SSF47413">
    <property type="entry name" value="lambda repressor-like DNA-binding domains"/>
    <property type="match status" value="1"/>
</dbReference>
<name>A0A1X7NM32_9MICO</name>
<feature type="region of interest" description="Disordered" evidence="1">
    <location>
        <begin position="282"/>
        <end position="303"/>
    </location>
</feature>
<feature type="domain" description="HTH cro/C1-type" evidence="2">
    <location>
        <begin position="31"/>
        <end position="82"/>
    </location>
</feature>
<dbReference type="GO" id="GO:0003677">
    <property type="term" value="F:DNA binding"/>
    <property type="evidence" value="ECO:0007669"/>
    <property type="project" value="InterPro"/>
</dbReference>
<dbReference type="SMART" id="SM00530">
    <property type="entry name" value="HTH_XRE"/>
    <property type="match status" value="1"/>
</dbReference>
<dbReference type="PANTHER" id="PTHR35010:SF2">
    <property type="entry name" value="BLL4672 PROTEIN"/>
    <property type="match status" value="1"/>
</dbReference>
<keyword evidence="4" id="KW-1185">Reference proteome</keyword>
<dbReference type="Gene3D" id="3.30.450.180">
    <property type="match status" value="1"/>
</dbReference>
<dbReference type="Pfam" id="PF17765">
    <property type="entry name" value="MLTR_LBD"/>
    <property type="match status" value="1"/>
</dbReference>
<dbReference type="OrthoDB" id="3518652at2"/>
<proteinExistence type="predicted"/>
<dbReference type="RefSeq" id="WP_085476298.1">
    <property type="nucleotide sequence ID" value="NZ_FXBM01000001.1"/>
</dbReference>
<dbReference type="CDD" id="cd00093">
    <property type="entry name" value="HTH_XRE"/>
    <property type="match status" value="1"/>
</dbReference>
<dbReference type="PANTHER" id="PTHR35010">
    <property type="entry name" value="BLL4672 PROTEIN-RELATED"/>
    <property type="match status" value="1"/>
</dbReference>
<dbReference type="AlphaFoldDB" id="A0A1X7NM32"/>
<dbReference type="Gene3D" id="1.10.260.40">
    <property type="entry name" value="lambda repressor-like DNA-binding domains"/>
    <property type="match status" value="1"/>
</dbReference>
<dbReference type="PROSITE" id="PS50943">
    <property type="entry name" value="HTH_CROC1"/>
    <property type="match status" value="1"/>
</dbReference>
<dbReference type="InterPro" id="IPR010982">
    <property type="entry name" value="Lambda_DNA-bd_dom_sf"/>
</dbReference>
<dbReference type="EMBL" id="FXBM01000001">
    <property type="protein sequence ID" value="SMH38241.1"/>
    <property type="molecule type" value="Genomic_DNA"/>
</dbReference>
<gene>
    <name evidence="3" type="ORF">SAMN06295885_1479</name>
</gene>
<evidence type="ECO:0000256" key="1">
    <source>
        <dbReference type="SAM" id="MobiDB-lite"/>
    </source>
</evidence>
<reference evidence="4" key="1">
    <citation type="submission" date="2017-04" db="EMBL/GenBank/DDBJ databases">
        <authorList>
            <person name="Varghese N."/>
            <person name="Submissions S."/>
        </authorList>
    </citation>
    <scope>NUCLEOTIDE SEQUENCE [LARGE SCALE GENOMIC DNA]</scope>
    <source>
        <strain evidence="4">VKM Ac-2121</strain>
    </source>
</reference>
<dbReference type="Pfam" id="PF13560">
    <property type="entry name" value="HTH_31"/>
    <property type="match status" value="1"/>
</dbReference>
<feature type="compositionally biased region" description="Basic and acidic residues" evidence="1">
    <location>
        <begin position="292"/>
        <end position="303"/>
    </location>
</feature>
<protein>
    <submittedName>
        <fullName evidence="3">Helix-turn-helix domain-containing protein</fullName>
    </submittedName>
</protein>
<dbReference type="InterPro" id="IPR001387">
    <property type="entry name" value="Cro/C1-type_HTH"/>
</dbReference>
<sequence length="303" mass="33848">MDNRNEVREFLTSRRARVQPEQVQLPGGPNRRVAGLRRSEVAMLAGVSVEYYSRLERGDLGGVSDTVLAAISSALLLDDAERAHLVDLSRAANESPLRTRRAAPKKLRSSMQLVLDAVTAAPAFVRNGRMDVLAENALFRALYTDMYGSPERPVNLARYVFLHRERAEEFYPDWSQAADITVAILRTEAGRNPHDRQLQDLVGELSTRSDEFRTRWGAHNVRHHVAGQKHFRHPVVGDLHLVYEAMEPMDSPGLNFLIYSAEAGSATAERLRLLASWAATSPTVPPSALRTARSERSDRSRTS</sequence>
<dbReference type="Proteomes" id="UP000193711">
    <property type="component" value="Unassembled WGS sequence"/>
</dbReference>
<organism evidence="3 4">
    <name type="scientific">Rathayibacter oskolensis</name>
    <dbReference type="NCBI Taxonomy" id="1891671"/>
    <lineage>
        <taxon>Bacteria</taxon>
        <taxon>Bacillati</taxon>
        <taxon>Actinomycetota</taxon>
        <taxon>Actinomycetes</taxon>
        <taxon>Micrococcales</taxon>
        <taxon>Microbacteriaceae</taxon>
        <taxon>Rathayibacter</taxon>
    </lineage>
</organism>
<evidence type="ECO:0000259" key="2">
    <source>
        <dbReference type="PROSITE" id="PS50943"/>
    </source>
</evidence>
<accession>A0A1X7NM32</accession>